<organism evidence="2 3">
    <name type="scientific">Haemophilus parahaemolyticus</name>
    <dbReference type="NCBI Taxonomy" id="735"/>
    <lineage>
        <taxon>Bacteria</taxon>
        <taxon>Pseudomonadati</taxon>
        <taxon>Pseudomonadota</taxon>
        <taxon>Gammaproteobacteria</taxon>
        <taxon>Pasteurellales</taxon>
        <taxon>Pasteurellaceae</taxon>
        <taxon>Haemophilus</taxon>
    </lineage>
</organism>
<dbReference type="InterPro" id="IPR008523">
    <property type="entry name" value="DUF805"/>
</dbReference>
<name>A0A369Z6U5_HAEPH</name>
<feature type="transmembrane region" description="Helical" evidence="1">
    <location>
        <begin position="64"/>
        <end position="85"/>
    </location>
</feature>
<dbReference type="PANTHER" id="PTHR34980:SF2">
    <property type="entry name" value="INNER MEMBRANE PROTEIN YHAH-RELATED"/>
    <property type="match status" value="1"/>
</dbReference>
<keyword evidence="1" id="KW-0472">Membrane</keyword>
<protein>
    <submittedName>
        <fullName evidence="2">DUF805 domain-containing protein</fullName>
    </submittedName>
</protein>
<reference evidence="2 3" key="1">
    <citation type="submission" date="2018-05" db="EMBL/GenBank/DDBJ databases">
        <title>Draft Genome Sequences for a Diverse set of 7 Haemophilus Species.</title>
        <authorList>
            <person name="Nichols M."/>
            <person name="Topaz N."/>
            <person name="Wang X."/>
            <person name="Wang X."/>
            <person name="Boxrud D."/>
        </authorList>
    </citation>
    <scope>NUCLEOTIDE SEQUENCE [LARGE SCALE GENOMIC DNA]</scope>
    <source>
        <strain evidence="2 3">C2010039593</strain>
    </source>
</reference>
<keyword evidence="1" id="KW-0812">Transmembrane</keyword>
<proteinExistence type="predicted"/>
<evidence type="ECO:0000313" key="2">
    <source>
        <dbReference type="EMBL" id="RDF01252.1"/>
    </source>
</evidence>
<feature type="transmembrane region" description="Helical" evidence="1">
    <location>
        <begin position="132"/>
        <end position="154"/>
    </location>
</feature>
<sequence length="189" mass="21277">MNWFIQALKKTFTYRGRARRAEFGWFNLIAFLISIALQLIPLILFELGGKLLMDIYPSETLGSVILIGITIFTIAAYLFSLVITLTQLSLTTRRLHDLGFSGWWQLAVYLGLPIMVFLSFIIMDVSEANPSIIPGLVVPLVLLMYAIYLGVLLFMDGQRFTNKYGKDPKAVPQTEPVEQTSISVLVDKP</sequence>
<dbReference type="RefSeq" id="WP_111313448.1">
    <property type="nucleotide sequence ID" value="NZ_QEQD01000009.1"/>
</dbReference>
<comment type="caution">
    <text evidence="2">The sequence shown here is derived from an EMBL/GenBank/DDBJ whole genome shotgun (WGS) entry which is preliminary data.</text>
</comment>
<evidence type="ECO:0000256" key="1">
    <source>
        <dbReference type="SAM" id="Phobius"/>
    </source>
</evidence>
<accession>A0A369Z6U5</accession>
<feature type="transmembrane region" description="Helical" evidence="1">
    <location>
        <begin position="25"/>
        <end position="44"/>
    </location>
</feature>
<dbReference type="Proteomes" id="UP000253999">
    <property type="component" value="Unassembled WGS sequence"/>
</dbReference>
<dbReference type="GO" id="GO:0005886">
    <property type="term" value="C:plasma membrane"/>
    <property type="evidence" value="ECO:0007669"/>
    <property type="project" value="TreeGrafter"/>
</dbReference>
<dbReference type="AlphaFoldDB" id="A0A369Z6U5"/>
<feature type="transmembrane region" description="Helical" evidence="1">
    <location>
        <begin position="106"/>
        <end position="126"/>
    </location>
</feature>
<gene>
    <name evidence="2" type="ORF">DPV98_08930</name>
</gene>
<dbReference type="STRING" id="735.B0185_05940"/>
<dbReference type="Pfam" id="PF05656">
    <property type="entry name" value="DUF805"/>
    <property type="match status" value="1"/>
</dbReference>
<evidence type="ECO:0000313" key="3">
    <source>
        <dbReference type="Proteomes" id="UP000253999"/>
    </source>
</evidence>
<keyword evidence="1" id="KW-1133">Transmembrane helix</keyword>
<dbReference type="PANTHER" id="PTHR34980">
    <property type="entry name" value="INNER MEMBRANE PROTEIN-RELATED-RELATED"/>
    <property type="match status" value="1"/>
</dbReference>
<dbReference type="EMBL" id="QEQD01000009">
    <property type="protein sequence ID" value="RDF01252.1"/>
    <property type="molecule type" value="Genomic_DNA"/>
</dbReference>